<protein>
    <submittedName>
        <fullName evidence="8">Uncharacterized protein</fullName>
    </submittedName>
</protein>
<keyword evidence="4" id="KW-0732">Signal</keyword>
<keyword evidence="3" id="KW-0812">Transmembrane</keyword>
<comment type="subcellular location">
    <subcellularLocation>
        <location evidence="1">Membrane</location>
        <topology evidence="1">Single-pass type I membrane protein</topology>
    </subcellularLocation>
</comment>
<evidence type="ECO:0000256" key="6">
    <source>
        <dbReference type="ARBA" id="ARBA00023136"/>
    </source>
</evidence>
<keyword evidence="2" id="KW-0723">Serine/threonine-protein kinase</keyword>
<organism evidence="8 9">
    <name type="scientific">Dillenia turbinata</name>
    <dbReference type="NCBI Taxonomy" id="194707"/>
    <lineage>
        <taxon>Eukaryota</taxon>
        <taxon>Viridiplantae</taxon>
        <taxon>Streptophyta</taxon>
        <taxon>Embryophyta</taxon>
        <taxon>Tracheophyta</taxon>
        <taxon>Spermatophyta</taxon>
        <taxon>Magnoliopsida</taxon>
        <taxon>eudicotyledons</taxon>
        <taxon>Gunneridae</taxon>
        <taxon>Pentapetalae</taxon>
        <taxon>Dilleniales</taxon>
        <taxon>Dilleniaceae</taxon>
        <taxon>Dillenia</taxon>
    </lineage>
</organism>
<dbReference type="InterPro" id="IPR045874">
    <property type="entry name" value="LRK10/LRL21-25-like"/>
</dbReference>
<keyword evidence="7" id="KW-0325">Glycoprotein</keyword>
<keyword evidence="5" id="KW-1133">Transmembrane helix</keyword>
<comment type="caution">
    <text evidence="8">The sequence shown here is derived from an EMBL/GenBank/DDBJ whole genome shotgun (WGS) entry which is preliminary data.</text>
</comment>
<dbReference type="GO" id="GO:0004674">
    <property type="term" value="F:protein serine/threonine kinase activity"/>
    <property type="evidence" value="ECO:0007669"/>
    <property type="project" value="UniProtKB-KW"/>
</dbReference>
<evidence type="ECO:0000313" key="8">
    <source>
        <dbReference type="EMBL" id="KAK6936706.1"/>
    </source>
</evidence>
<evidence type="ECO:0000256" key="3">
    <source>
        <dbReference type="ARBA" id="ARBA00022692"/>
    </source>
</evidence>
<dbReference type="PANTHER" id="PTHR27009">
    <property type="entry name" value="RUST RESISTANCE KINASE LR10-RELATED"/>
    <property type="match status" value="1"/>
</dbReference>
<evidence type="ECO:0000256" key="1">
    <source>
        <dbReference type="ARBA" id="ARBA00004479"/>
    </source>
</evidence>
<sequence>MPLSSQMYFPSWIYDKLKGGPDLDWGPATENEKKIAKKIVMIALWCIQVNPINPPLMRKVLELLEGDVELVLMPPKPVLAHENLFINGEADKNPVARANSSLLEAMMWHLACKLEFRSSTMDAVQTAATVMFVIPSKPHRILILILSLYVAVDSLEDTIGFLTKTALWKAQAMQLVVVENG</sequence>
<keyword evidence="2" id="KW-0418">Kinase</keyword>
<evidence type="ECO:0000256" key="5">
    <source>
        <dbReference type="ARBA" id="ARBA00022989"/>
    </source>
</evidence>
<proteinExistence type="predicted"/>
<reference evidence="8 9" key="1">
    <citation type="submission" date="2023-12" db="EMBL/GenBank/DDBJ databases">
        <title>A high-quality genome assembly for Dillenia turbinata (Dilleniales).</title>
        <authorList>
            <person name="Chanderbali A."/>
        </authorList>
    </citation>
    <scope>NUCLEOTIDE SEQUENCE [LARGE SCALE GENOMIC DNA]</scope>
    <source>
        <strain evidence="8">LSX21</strain>
        <tissue evidence="8">Leaf</tissue>
    </source>
</reference>
<dbReference type="GO" id="GO:0016020">
    <property type="term" value="C:membrane"/>
    <property type="evidence" value="ECO:0007669"/>
    <property type="project" value="UniProtKB-SubCell"/>
</dbReference>
<accession>A0AAN8ZG21</accession>
<keyword evidence="9" id="KW-1185">Reference proteome</keyword>
<evidence type="ECO:0000256" key="7">
    <source>
        <dbReference type="ARBA" id="ARBA00023180"/>
    </source>
</evidence>
<dbReference type="AlphaFoldDB" id="A0AAN8ZG21"/>
<name>A0AAN8ZG21_9MAGN</name>
<dbReference type="EMBL" id="JBAMMX010000007">
    <property type="protein sequence ID" value="KAK6936706.1"/>
    <property type="molecule type" value="Genomic_DNA"/>
</dbReference>
<evidence type="ECO:0000256" key="4">
    <source>
        <dbReference type="ARBA" id="ARBA00022729"/>
    </source>
</evidence>
<evidence type="ECO:0000256" key="2">
    <source>
        <dbReference type="ARBA" id="ARBA00022527"/>
    </source>
</evidence>
<keyword evidence="2" id="KW-0808">Transferase</keyword>
<gene>
    <name evidence="8" type="ORF">RJ641_033736</name>
</gene>
<keyword evidence="6" id="KW-0472">Membrane</keyword>
<evidence type="ECO:0000313" key="9">
    <source>
        <dbReference type="Proteomes" id="UP001370490"/>
    </source>
</evidence>
<dbReference type="Proteomes" id="UP001370490">
    <property type="component" value="Unassembled WGS sequence"/>
</dbReference>